<evidence type="ECO:0000313" key="1">
    <source>
        <dbReference type="EMBL" id="AMP13110.1"/>
    </source>
</evidence>
<evidence type="ECO:0000313" key="2">
    <source>
        <dbReference type="Proteomes" id="UP000074914"/>
    </source>
</evidence>
<protein>
    <submittedName>
        <fullName evidence="1">Uncharacterized protein</fullName>
    </submittedName>
</protein>
<proteinExistence type="predicted"/>
<gene>
    <name evidence="1" type="ORF">CPter291_0831</name>
</gene>
<reference evidence="1 2" key="1">
    <citation type="submission" date="2015-11" db="EMBL/GenBank/DDBJ databases">
        <title>Exploring the genomic traits of fungus-feeding bacterial genus Collimonas.</title>
        <authorList>
            <person name="Song C."/>
            <person name="Schmidt R."/>
            <person name="de Jager V."/>
            <person name="Krzyzanowska D."/>
            <person name="Jongedijk E."/>
            <person name="Cankar K."/>
            <person name="Beekwilder J."/>
            <person name="van Veen A."/>
            <person name="de Boer W."/>
            <person name="van Veen J.A."/>
            <person name="Garbeva P."/>
        </authorList>
    </citation>
    <scope>NUCLEOTIDE SEQUENCE [LARGE SCALE GENOMIC DNA]</scope>
    <source>
        <strain evidence="1 2">Ter291</strain>
    </source>
</reference>
<accession>A0ABM5Z2E7</accession>
<name>A0ABM5Z2E7_9BURK</name>
<organism evidence="1 2">
    <name type="scientific">Collimonas pratensis</name>
    <dbReference type="NCBI Taxonomy" id="279113"/>
    <lineage>
        <taxon>Bacteria</taxon>
        <taxon>Pseudomonadati</taxon>
        <taxon>Pseudomonadota</taxon>
        <taxon>Betaproteobacteria</taxon>
        <taxon>Burkholderiales</taxon>
        <taxon>Oxalobacteraceae</taxon>
        <taxon>Collimonas</taxon>
    </lineage>
</organism>
<dbReference type="EMBL" id="CP013236">
    <property type="protein sequence ID" value="AMP13110.1"/>
    <property type="molecule type" value="Genomic_DNA"/>
</dbReference>
<sequence length="44" mass="4974">MGGRSWMRCKAPDAPQCEHCKRWATPQRASHGQHKCSTYFLAGP</sequence>
<dbReference type="Proteomes" id="UP000074914">
    <property type="component" value="Chromosome"/>
</dbReference>
<keyword evidence="2" id="KW-1185">Reference proteome</keyword>